<dbReference type="PANTHER" id="PTHR43875">
    <property type="entry name" value="MALTODEXTRIN IMPORT ATP-BINDING PROTEIN MSMX"/>
    <property type="match status" value="1"/>
</dbReference>
<comment type="caution">
    <text evidence="6">The sequence shown here is derived from an EMBL/GenBank/DDBJ whole genome shotgun (WGS) entry which is preliminary data.</text>
</comment>
<dbReference type="InterPro" id="IPR047641">
    <property type="entry name" value="ABC_transpr_MalK/UgpC-like"/>
</dbReference>
<dbReference type="GO" id="GO:0015423">
    <property type="term" value="F:ABC-type maltose transporter activity"/>
    <property type="evidence" value="ECO:0007669"/>
    <property type="project" value="TreeGrafter"/>
</dbReference>
<dbReference type="GO" id="GO:0016887">
    <property type="term" value="F:ATP hydrolysis activity"/>
    <property type="evidence" value="ECO:0007669"/>
    <property type="project" value="InterPro"/>
</dbReference>
<protein>
    <submittedName>
        <fullName evidence="6">sn-glycerol-3-phosphate ABC transporter ATP-binding protein UgpC</fullName>
    </submittedName>
</protein>
<dbReference type="GO" id="GO:0055052">
    <property type="term" value="C:ATP-binding cassette (ABC) transporter complex, substrate-binding subunit-containing"/>
    <property type="evidence" value="ECO:0007669"/>
    <property type="project" value="TreeGrafter"/>
</dbReference>
<dbReference type="InterPro" id="IPR027417">
    <property type="entry name" value="P-loop_NTPase"/>
</dbReference>
<evidence type="ECO:0000256" key="4">
    <source>
        <dbReference type="ARBA" id="ARBA00022840"/>
    </source>
</evidence>
<dbReference type="CDD" id="cd03301">
    <property type="entry name" value="ABC_MalK_N"/>
    <property type="match status" value="1"/>
</dbReference>
<evidence type="ECO:0000256" key="2">
    <source>
        <dbReference type="ARBA" id="ARBA00022475"/>
    </source>
</evidence>
<evidence type="ECO:0000256" key="1">
    <source>
        <dbReference type="ARBA" id="ARBA00022448"/>
    </source>
</evidence>
<feature type="domain" description="ABC transporter" evidence="5">
    <location>
        <begin position="4"/>
        <end position="235"/>
    </location>
</feature>
<dbReference type="InterPro" id="IPR003593">
    <property type="entry name" value="AAA+_ATPase"/>
</dbReference>
<keyword evidence="1" id="KW-0813">Transport</keyword>
<dbReference type="InterPro" id="IPR013611">
    <property type="entry name" value="Transp-assoc_OB_typ2"/>
</dbReference>
<dbReference type="SMART" id="SM00382">
    <property type="entry name" value="AAA"/>
    <property type="match status" value="1"/>
</dbReference>
<dbReference type="PROSITE" id="PS50893">
    <property type="entry name" value="ABC_TRANSPORTER_2"/>
    <property type="match status" value="1"/>
</dbReference>
<dbReference type="GO" id="GO:0005524">
    <property type="term" value="F:ATP binding"/>
    <property type="evidence" value="ECO:0007669"/>
    <property type="project" value="UniProtKB-KW"/>
</dbReference>
<name>A0A3N7HLK0_9BURK</name>
<sequence length="366" mass="39810">MANVTLRGIRKTYGRGPTVIHGVDLDIRDGEFMVFVGPSGCGKSTLLRMIAGLEEISAGELRIGDRLVNGLEPSERGVSMVFQSYALYPHMTVYDNMAFGLRQARRKHDDIDRAVRHAAELLQVGPLLERKPAALSGGQRQRVAIGRSIVRESSVSLFDEPLSNLDASLRVQMRIELSRLHRRLGNTVVYVTHDQVEAMTLGDRIVVFNAGHIEQAGTPLDLYHRPANRFVAGFLGSPRMNFLPCLVQSFSQGVATLKWGAGGSLQMPAHSTLLAPGLALTLGVRPEHLRLSNDQGPPAQVELVEHLGDSTMCHVRMAGVDEPVAVRLDDGAPGPQAGDIVRLMPQVHACHLFGADGRSLPRPPLS</sequence>
<dbReference type="InterPro" id="IPR012340">
    <property type="entry name" value="NA-bd_OB-fold"/>
</dbReference>
<dbReference type="InterPro" id="IPR017871">
    <property type="entry name" value="ABC_transporter-like_CS"/>
</dbReference>
<organism evidence="6 7">
    <name type="scientific">Piscinibacter terrae</name>
    <dbReference type="NCBI Taxonomy" id="2496871"/>
    <lineage>
        <taxon>Bacteria</taxon>
        <taxon>Pseudomonadati</taxon>
        <taxon>Pseudomonadota</taxon>
        <taxon>Betaproteobacteria</taxon>
        <taxon>Burkholderiales</taxon>
        <taxon>Sphaerotilaceae</taxon>
        <taxon>Piscinibacter</taxon>
    </lineage>
</organism>
<dbReference type="Gene3D" id="2.40.50.100">
    <property type="match status" value="1"/>
</dbReference>
<dbReference type="NCBIfam" id="NF008653">
    <property type="entry name" value="PRK11650.1"/>
    <property type="match status" value="1"/>
</dbReference>
<dbReference type="EMBL" id="QUSW01000005">
    <property type="protein sequence ID" value="RQP23008.1"/>
    <property type="molecule type" value="Genomic_DNA"/>
</dbReference>
<reference evidence="6 7" key="2">
    <citation type="submission" date="2018-12" db="EMBL/GenBank/DDBJ databases">
        <title>Rhizobacter gummiphilus sp. nov., a rubber-degrading bacterium isolated from the soil of a botanical garden in Japan.</title>
        <authorList>
            <person name="Shunsuke S.S."/>
        </authorList>
    </citation>
    <scope>NUCLEOTIDE SEQUENCE [LARGE SCALE GENOMIC DNA]</scope>
    <source>
        <strain evidence="6 7">S-16</strain>
    </source>
</reference>
<dbReference type="SUPFAM" id="SSF50331">
    <property type="entry name" value="MOP-like"/>
    <property type="match status" value="1"/>
</dbReference>
<dbReference type="GO" id="GO:1990060">
    <property type="term" value="C:maltose transport complex"/>
    <property type="evidence" value="ECO:0007669"/>
    <property type="project" value="TreeGrafter"/>
</dbReference>
<reference evidence="6 7" key="1">
    <citation type="submission" date="2018-08" db="EMBL/GenBank/DDBJ databases">
        <authorList>
            <person name="Khan S.A."/>
            <person name="Jeon C.O."/>
            <person name="Chun B.H."/>
            <person name="Jeong S.E."/>
        </authorList>
    </citation>
    <scope>NUCLEOTIDE SEQUENCE [LARGE SCALE GENOMIC DNA]</scope>
    <source>
        <strain evidence="6 7">S-16</strain>
    </source>
</reference>
<dbReference type="Proteomes" id="UP000267464">
    <property type="component" value="Unassembled WGS sequence"/>
</dbReference>
<keyword evidence="2" id="KW-0472">Membrane</keyword>
<dbReference type="InterPro" id="IPR008995">
    <property type="entry name" value="Mo/tungstate-bd_C_term_dom"/>
</dbReference>
<keyword evidence="7" id="KW-1185">Reference proteome</keyword>
<evidence type="ECO:0000313" key="6">
    <source>
        <dbReference type="EMBL" id="RQP23008.1"/>
    </source>
</evidence>
<dbReference type="Pfam" id="PF00005">
    <property type="entry name" value="ABC_tran"/>
    <property type="match status" value="1"/>
</dbReference>
<keyword evidence="2" id="KW-1003">Cell membrane</keyword>
<dbReference type="PROSITE" id="PS00211">
    <property type="entry name" value="ABC_TRANSPORTER_1"/>
    <property type="match status" value="1"/>
</dbReference>
<evidence type="ECO:0000256" key="3">
    <source>
        <dbReference type="ARBA" id="ARBA00022741"/>
    </source>
</evidence>
<dbReference type="RefSeq" id="WP_124541753.1">
    <property type="nucleotide sequence ID" value="NZ_QUSW01000005.1"/>
</dbReference>
<proteinExistence type="predicted"/>
<dbReference type="Pfam" id="PF08402">
    <property type="entry name" value="TOBE_2"/>
    <property type="match status" value="1"/>
</dbReference>
<dbReference type="InterPro" id="IPR003439">
    <property type="entry name" value="ABC_transporter-like_ATP-bd"/>
</dbReference>
<dbReference type="Gene3D" id="2.40.50.140">
    <property type="entry name" value="Nucleic acid-binding proteins"/>
    <property type="match status" value="1"/>
</dbReference>
<dbReference type="SUPFAM" id="SSF52540">
    <property type="entry name" value="P-loop containing nucleoside triphosphate hydrolases"/>
    <property type="match status" value="1"/>
</dbReference>
<keyword evidence="3" id="KW-0547">Nucleotide-binding</keyword>
<evidence type="ECO:0000313" key="7">
    <source>
        <dbReference type="Proteomes" id="UP000267464"/>
    </source>
</evidence>
<gene>
    <name evidence="6" type="primary">ugpC</name>
    <name evidence="6" type="ORF">DZC73_17925</name>
</gene>
<dbReference type="FunFam" id="3.40.50.300:FF:000042">
    <property type="entry name" value="Maltose/maltodextrin ABC transporter, ATP-binding protein"/>
    <property type="match status" value="1"/>
</dbReference>
<keyword evidence="4 6" id="KW-0067">ATP-binding</keyword>
<accession>A0A3N7HLK0</accession>
<dbReference type="InterPro" id="IPR015855">
    <property type="entry name" value="ABC_transpr_MalK-like"/>
</dbReference>
<dbReference type="Gene3D" id="3.40.50.300">
    <property type="entry name" value="P-loop containing nucleotide triphosphate hydrolases"/>
    <property type="match status" value="1"/>
</dbReference>
<dbReference type="PANTHER" id="PTHR43875:SF3">
    <property type="entry name" value="MALTOSE_MALTODEXTRIN IMPORT ATP-BINDING PROTEIN MALK"/>
    <property type="match status" value="1"/>
</dbReference>
<dbReference type="AlphaFoldDB" id="A0A3N7HLK0"/>
<evidence type="ECO:0000259" key="5">
    <source>
        <dbReference type="PROSITE" id="PS50893"/>
    </source>
</evidence>